<reference evidence="1" key="1">
    <citation type="submission" date="2016-04" db="EMBL/GenBank/DDBJ databases">
        <authorList>
            <person name="Evans L.H."/>
            <person name="Alamgir A."/>
            <person name="Owens N."/>
            <person name="Weber N.D."/>
            <person name="Virtaneva K."/>
            <person name="Barbian K."/>
            <person name="Babar A."/>
            <person name="Rosenke K."/>
        </authorList>
    </citation>
    <scope>NUCLEOTIDE SEQUENCE [LARGE SCALE GENOMIC DNA]</scope>
    <source>
        <strain evidence="1">CBS 101.48</strain>
    </source>
</reference>
<dbReference type="EMBL" id="LT553932">
    <property type="protein sequence ID" value="SAM02679.1"/>
    <property type="molecule type" value="Genomic_DNA"/>
</dbReference>
<dbReference type="InParanoid" id="A0A163M9Q6"/>
<accession>A0A163M9Q6</accession>
<organism evidence="1">
    <name type="scientific">Absidia glauca</name>
    <name type="common">Pin mould</name>
    <dbReference type="NCBI Taxonomy" id="4829"/>
    <lineage>
        <taxon>Eukaryota</taxon>
        <taxon>Fungi</taxon>
        <taxon>Fungi incertae sedis</taxon>
        <taxon>Mucoromycota</taxon>
        <taxon>Mucoromycotina</taxon>
        <taxon>Mucoromycetes</taxon>
        <taxon>Mucorales</taxon>
        <taxon>Cunninghamellaceae</taxon>
        <taxon>Absidia</taxon>
    </lineage>
</organism>
<proteinExistence type="predicted"/>
<keyword evidence="2" id="KW-1185">Reference proteome</keyword>
<protein>
    <submittedName>
        <fullName evidence="1">Uncharacterized protein</fullName>
    </submittedName>
</protein>
<dbReference type="Proteomes" id="UP000078561">
    <property type="component" value="Unassembled WGS sequence"/>
</dbReference>
<name>A0A163M9Q6_ABSGL</name>
<evidence type="ECO:0000313" key="1">
    <source>
        <dbReference type="EMBL" id="SAM02679.1"/>
    </source>
</evidence>
<gene>
    <name evidence="1" type="primary">ABSGL_08482.1 scaffold 10128</name>
</gene>
<dbReference type="AlphaFoldDB" id="A0A163M9Q6"/>
<evidence type="ECO:0000313" key="2">
    <source>
        <dbReference type="Proteomes" id="UP000078561"/>
    </source>
</evidence>
<sequence>MLPNGRTGVEFQYEHRALHKSLPEHRVSWKSGEICPSSLRCSIGLGVIFDLRSHPWYLIPNLSACPLADLLPTVPTPVVALSGADPIRFGP</sequence>